<gene>
    <name evidence="2" type="ORF">RRG08_025974</name>
</gene>
<organism evidence="2 3">
    <name type="scientific">Elysia crispata</name>
    <name type="common">lettuce slug</name>
    <dbReference type="NCBI Taxonomy" id="231223"/>
    <lineage>
        <taxon>Eukaryota</taxon>
        <taxon>Metazoa</taxon>
        <taxon>Spiralia</taxon>
        <taxon>Lophotrochozoa</taxon>
        <taxon>Mollusca</taxon>
        <taxon>Gastropoda</taxon>
        <taxon>Heterobranchia</taxon>
        <taxon>Euthyneura</taxon>
        <taxon>Panpulmonata</taxon>
        <taxon>Sacoglossa</taxon>
        <taxon>Placobranchoidea</taxon>
        <taxon>Plakobranchidae</taxon>
        <taxon>Elysia</taxon>
    </lineage>
</organism>
<proteinExistence type="predicted"/>
<feature type="region of interest" description="Disordered" evidence="1">
    <location>
        <begin position="58"/>
        <end position="132"/>
    </location>
</feature>
<sequence length="132" mass="14445">MLLFEHRCGGSGLVKAGGEVTWRNMGEVERCIRQISCTSTRRYSTLIGQSIRTARQIAGRAGRDGDFVSSSEGRGRASRGLKEARQEADIFTAPLSFRSRSNPRASHTESPRGKGKPGDATMAWKLSFSPKN</sequence>
<comment type="caution">
    <text evidence="2">The sequence shown here is derived from an EMBL/GenBank/DDBJ whole genome shotgun (WGS) entry which is preliminary data.</text>
</comment>
<reference evidence="2" key="1">
    <citation type="journal article" date="2023" name="G3 (Bethesda)">
        <title>A reference genome for the long-term kleptoplast-retaining sea slug Elysia crispata morphotype clarki.</title>
        <authorList>
            <person name="Eastman K.E."/>
            <person name="Pendleton A.L."/>
            <person name="Shaikh M.A."/>
            <person name="Suttiyut T."/>
            <person name="Ogas R."/>
            <person name="Tomko P."/>
            <person name="Gavelis G."/>
            <person name="Widhalm J.R."/>
            <person name="Wisecaver J.H."/>
        </authorList>
    </citation>
    <scope>NUCLEOTIDE SEQUENCE</scope>
    <source>
        <strain evidence="2">ECLA1</strain>
    </source>
</reference>
<protein>
    <submittedName>
        <fullName evidence="2">Uncharacterized protein</fullName>
    </submittedName>
</protein>
<accession>A0AAE0ZH92</accession>
<name>A0AAE0ZH92_9GAST</name>
<dbReference type="AlphaFoldDB" id="A0AAE0ZH92"/>
<dbReference type="Proteomes" id="UP001283361">
    <property type="component" value="Unassembled WGS sequence"/>
</dbReference>
<dbReference type="EMBL" id="JAWDGP010004021">
    <property type="protein sequence ID" value="KAK3768731.1"/>
    <property type="molecule type" value="Genomic_DNA"/>
</dbReference>
<evidence type="ECO:0000313" key="3">
    <source>
        <dbReference type="Proteomes" id="UP001283361"/>
    </source>
</evidence>
<keyword evidence="3" id="KW-1185">Reference proteome</keyword>
<evidence type="ECO:0000313" key="2">
    <source>
        <dbReference type="EMBL" id="KAK3768731.1"/>
    </source>
</evidence>
<evidence type="ECO:0000256" key="1">
    <source>
        <dbReference type="SAM" id="MobiDB-lite"/>
    </source>
</evidence>